<reference evidence="2 3" key="1">
    <citation type="submission" date="2022-05" db="EMBL/GenBank/DDBJ databases">
        <authorList>
            <consortium name="Genoscope - CEA"/>
            <person name="William W."/>
        </authorList>
    </citation>
    <scope>NUCLEOTIDE SEQUENCE [LARGE SCALE GENOMIC DNA]</scope>
</reference>
<keyword evidence="3" id="KW-1185">Reference proteome</keyword>
<proteinExistence type="predicted"/>
<name>A0ABN8PRJ8_9CNID</name>
<evidence type="ECO:0000256" key="1">
    <source>
        <dbReference type="SAM" id="MobiDB-lite"/>
    </source>
</evidence>
<evidence type="ECO:0000313" key="3">
    <source>
        <dbReference type="Proteomes" id="UP001159405"/>
    </source>
</evidence>
<dbReference type="EMBL" id="CALNXK010000080">
    <property type="protein sequence ID" value="CAH3147189.1"/>
    <property type="molecule type" value="Genomic_DNA"/>
</dbReference>
<protein>
    <submittedName>
        <fullName evidence="2">Uncharacterized protein</fullName>
    </submittedName>
</protein>
<accession>A0ABN8PRJ8</accession>
<sequence>MRDYWLTHKFEKNPPAKAESLGFIFVDDKFQIIICAIAEVASTTMKTIFAQLYNKTWRGEDVHFWTLGKKGDMGLKPPYNYTEERRAIRLKTSSSPLLESPSIDCSRPSKTNS</sequence>
<gene>
    <name evidence="2" type="ORF">PLOB_00045997</name>
</gene>
<organism evidence="2 3">
    <name type="scientific">Porites lobata</name>
    <dbReference type="NCBI Taxonomy" id="104759"/>
    <lineage>
        <taxon>Eukaryota</taxon>
        <taxon>Metazoa</taxon>
        <taxon>Cnidaria</taxon>
        <taxon>Anthozoa</taxon>
        <taxon>Hexacorallia</taxon>
        <taxon>Scleractinia</taxon>
        <taxon>Fungiina</taxon>
        <taxon>Poritidae</taxon>
        <taxon>Porites</taxon>
    </lineage>
</organism>
<feature type="region of interest" description="Disordered" evidence="1">
    <location>
        <begin position="92"/>
        <end position="113"/>
    </location>
</feature>
<dbReference type="Proteomes" id="UP001159405">
    <property type="component" value="Unassembled WGS sequence"/>
</dbReference>
<evidence type="ECO:0000313" key="2">
    <source>
        <dbReference type="EMBL" id="CAH3147189.1"/>
    </source>
</evidence>
<comment type="caution">
    <text evidence="2">The sequence shown here is derived from an EMBL/GenBank/DDBJ whole genome shotgun (WGS) entry which is preliminary data.</text>
</comment>